<evidence type="ECO:0000256" key="1">
    <source>
        <dbReference type="SAM" id="Phobius"/>
    </source>
</evidence>
<reference evidence="2 4" key="1">
    <citation type="submission" date="2017-12" db="EMBL/GenBank/DDBJ databases">
        <title>Complete genome sequence of Herbivorax saccincola GGR1, a novel Cellulosome-producing hydrolytic bacterium in a thermophilic biogas plant, established by Illumina and Nanopore MinION sequencing.</title>
        <authorList>
            <person name="Pechtl A."/>
            <person name="Ruckert C."/>
            <person name="Koeck D.E."/>
            <person name="Maus I."/>
            <person name="Winkler A."/>
            <person name="Kalinowski J."/>
            <person name="Puhler A."/>
            <person name="Schwarz W.W."/>
            <person name="Zverlov V.V."/>
            <person name="Schluter A."/>
            <person name="Liebl W."/>
        </authorList>
    </citation>
    <scope>NUCLEOTIDE SEQUENCE [LARGE SCALE GENOMIC DNA]</scope>
    <source>
        <strain evidence="2">GGR1</strain>
        <strain evidence="4">SR1</strain>
    </source>
</reference>
<organism evidence="2 4">
    <name type="scientific">Acetivibrio saccincola</name>
    <dbReference type="NCBI Taxonomy" id="1677857"/>
    <lineage>
        <taxon>Bacteria</taxon>
        <taxon>Bacillati</taxon>
        <taxon>Bacillota</taxon>
        <taxon>Clostridia</taxon>
        <taxon>Eubacteriales</taxon>
        <taxon>Oscillospiraceae</taxon>
        <taxon>Acetivibrio</taxon>
    </lineage>
</organism>
<reference evidence="3 5" key="2">
    <citation type="journal article" date="2018" name="Syst. Appl. Microbiol.">
        <title>Characterization and high-quality draft genome sequence of Herbivorax saccincola A7, an anaerobic, alkaliphilic, thermophilic, cellulolytic, and xylanolytic bacterium.</title>
        <authorList>
            <person name="Aikawa S."/>
            <person name="Baramee S."/>
            <person name="Sermsathanaswadi J."/>
            <person name="Thianheng P."/>
            <person name="Tachaapaikoon C."/>
            <person name="Shikata A."/>
            <person name="Waeonukul R."/>
            <person name="Pason P."/>
            <person name="Ratanakhanokchai K."/>
            <person name="Kosugi A."/>
        </authorList>
    </citation>
    <scope>NUCLEOTIDE SEQUENCE [LARGE SCALE GENOMIC DNA]</scope>
    <source>
        <strain evidence="3 5">A7</strain>
    </source>
</reference>
<dbReference type="EMBL" id="NEMB01000003">
    <property type="protein sequence ID" value="PQQ67056.1"/>
    <property type="molecule type" value="Genomic_DNA"/>
</dbReference>
<dbReference type="Proteomes" id="UP000239720">
    <property type="component" value="Unassembled WGS sequence"/>
</dbReference>
<evidence type="ECO:0000313" key="5">
    <source>
        <dbReference type="Proteomes" id="UP000239720"/>
    </source>
</evidence>
<keyword evidence="1" id="KW-1133">Transmembrane helix</keyword>
<sequence length="266" mass="30319">MESKTLTVTEEKDVQNQNVLIDYDVYIMKPAEKLLYILLAAAVLFTIGFIFYQNIILSLLLTPFALFYPKIKTREIIKKRKKLLNLQFKDMLYALSSSLTAGKSPESAFSDVLKDLKVLYPTTDVYIIKEVEYIIRKLNMNETVEAALDDLAKRTKIEDIQNFVEVFKTCKRTGGNLVAVTRNSSDVISEKIEIIEDINTTIAAKKFEHKILSVMPIFMIVVLSLTTEDYMEPLFSTILGRIVMTVAIIIMAAGYFISQKIMDIKV</sequence>
<feature type="transmembrane region" description="Helical" evidence="1">
    <location>
        <begin position="35"/>
        <end position="68"/>
    </location>
</feature>
<proteinExistence type="predicted"/>
<feature type="transmembrane region" description="Helical" evidence="1">
    <location>
        <begin position="238"/>
        <end position="257"/>
    </location>
</feature>
<evidence type="ECO:0000313" key="3">
    <source>
        <dbReference type="EMBL" id="PQQ67056.1"/>
    </source>
</evidence>
<dbReference type="KEGG" id="hsc:HVS_05555"/>
<dbReference type="PANTHER" id="PTHR35007:SF1">
    <property type="entry name" value="PILUS ASSEMBLY PROTEIN"/>
    <property type="match status" value="1"/>
</dbReference>
<dbReference type="RefSeq" id="WP_101300001.1">
    <property type="nucleotide sequence ID" value="NZ_CP025197.1"/>
</dbReference>
<evidence type="ECO:0000313" key="2">
    <source>
        <dbReference type="EMBL" id="AUG57041.1"/>
    </source>
</evidence>
<keyword evidence="1" id="KW-0812">Transmembrane</keyword>
<name>A0A2K9EKF0_9FIRM</name>
<keyword evidence="1" id="KW-0472">Membrane</keyword>
<dbReference type="AlphaFoldDB" id="A0A2K9EKF0"/>
<accession>A0A2K9EKF0</accession>
<dbReference type="Proteomes" id="UP000233534">
    <property type="component" value="Chromosome"/>
</dbReference>
<evidence type="ECO:0000313" key="4">
    <source>
        <dbReference type="Proteomes" id="UP000233534"/>
    </source>
</evidence>
<dbReference type="OrthoDB" id="9796142at2"/>
<protein>
    <submittedName>
        <fullName evidence="3">Pilus assembly protein TadB</fullName>
    </submittedName>
</protein>
<gene>
    <name evidence="3" type="ORF">B9R14_10105</name>
    <name evidence="2" type="ORF">HVS_05555</name>
</gene>
<feature type="transmembrane region" description="Helical" evidence="1">
    <location>
        <begin position="211"/>
        <end position="226"/>
    </location>
</feature>
<keyword evidence="4" id="KW-1185">Reference proteome</keyword>
<dbReference type="PANTHER" id="PTHR35007">
    <property type="entry name" value="INTEGRAL MEMBRANE PROTEIN-RELATED"/>
    <property type="match status" value="1"/>
</dbReference>
<dbReference type="EMBL" id="CP025197">
    <property type="protein sequence ID" value="AUG57041.1"/>
    <property type="molecule type" value="Genomic_DNA"/>
</dbReference>